<dbReference type="InterPro" id="IPR013955">
    <property type="entry name" value="Rep_factor-A_C"/>
</dbReference>
<dbReference type="Gramene" id="Bra011114.1">
    <property type="protein sequence ID" value="Bra011114.1-P"/>
    <property type="gene ID" value="Bra011114"/>
</dbReference>
<evidence type="ECO:0000313" key="11">
    <source>
        <dbReference type="EnsemblPlants" id="Bra011114.1-P"/>
    </source>
</evidence>
<keyword evidence="3" id="KW-0547">Nucleotide-binding</keyword>
<dbReference type="InterPro" id="IPR003871">
    <property type="entry name" value="RFA1B/D_OB_1st"/>
</dbReference>
<dbReference type="InterPro" id="IPR045162">
    <property type="entry name" value="Vps15-like"/>
</dbReference>
<accession>M4D3R0</accession>
<dbReference type="STRING" id="51351.M4D3R0"/>
<feature type="domain" description="Replication protein A 70 kDa DNA-binding subunit B/D first OB fold" evidence="9">
    <location>
        <begin position="5"/>
        <end position="109"/>
    </location>
</feature>
<dbReference type="GO" id="GO:0003677">
    <property type="term" value="F:DNA binding"/>
    <property type="evidence" value="ECO:0007669"/>
    <property type="project" value="UniProtKB-KW"/>
</dbReference>
<evidence type="ECO:0000256" key="6">
    <source>
        <dbReference type="ARBA" id="ARBA00023125"/>
    </source>
</evidence>
<evidence type="ECO:0000259" key="10">
    <source>
        <dbReference type="Pfam" id="PF08646"/>
    </source>
</evidence>
<dbReference type="GO" id="GO:0000425">
    <property type="term" value="P:pexophagy"/>
    <property type="evidence" value="ECO:0000318"/>
    <property type="project" value="GO_Central"/>
</dbReference>
<dbReference type="GO" id="GO:0006623">
    <property type="term" value="P:protein targeting to vacuole"/>
    <property type="evidence" value="ECO:0000318"/>
    <property type="project" value="GO_Central"/>
</dbReference>
<dbReference type="eggNOG" id="KOG0987">
    <property type="taxonomic scope" value="Eukaryota"/>
</dbReference>
<evidence type="ECO:0000256" key="8">
    <source>
        <dbReference type="SAM" id="MobiDB-lite"/>
    </source>
</evidence>
<feature type="domain" description="Replication factor A C-terminal" evidence="10">
    <location>
        <begin position="216"/>
        <end position="338"/>
    </location>
</feature>
<dbReference type="Proteomes" id="UP000011750">
    <property type="component" value="Chromosome A01"/>
</dbReference>
<dbReference type="HOGENOM" id="CLU_350354_0_0_1"/>
<feature type="region of interest" description="Disordered" evidence="8">
    <location>
        <begin position="441"/>
        <end position="512"/>
    </location>
</feature>
<dbReference type="Pfam" id="PF02721">
    <property type="entry name" value="DUF223"/>
    <property type="match status" value="1"/>
</dbReference>
<name>M4D3R0_BRACM</name>
<dbReference type="GO" id="GO:0005770">
    <property type="term" value="C:late endosome"/>
    <property type="evidence" value="ECO:0000318"/>
    <property type="project" value="GO_Central"/>
</dbReference>
<dbReference type="InParanoid" id="M4D3R0"/>
<dbReference type="InterPro" id="IPR015943">
    <property type="entry name" value="WD40/YVTN_repeat-like_dom_sf"/>
</dbReference>
<dbReference type="Pfam" id="PF00400">
    <property type="entry name" value="WD40"/>
    <property type="match status" value="1"/>
</dbReference>
<feature type="compositionally biased region" description="Polar residues" evidence="8">
    <location>
        <begin position="492"/>
        <end position="512"/>
    </location>
</feature>
<evidence type="ECO:0000256" key="2">
    <source>
        <dbReference type="ARBA" id="ARBA00022723"/>
    </source>
</evidence>
<dbReference type="CDD" id="cd04476">
    <property type="entry name" value="RPA1_DBD_C"/>
    <property type="match status" value="1"/>
</dbReference>
<keyword evidence="4" id="KW-0863">Zinc-finger</keyword>
<evidence type="ECO:0000256" key="1">
    <source>
        <dbReference type="ARBA" id="ARBA00005690"/>
    </source>
</evidence>
<comment type="similarity">
    <text evidence="1">Belongs to the replication factor A protein 1 family.</text>
</comment>
<evidence type="ECO:0000256" key="3">
    <source>
        <dbReference type="ARBA" id="ARBA00022741"/>
    </source>
</evidence>
<dbReference type="Pfam" id="PF08646">
    <property type="entry name" value="Rep_fac-A_C"/>
    <property type="match status" value="1"/>
</dbReference>
<evidence type="ECO:0000256" key="5">
    <source>
        <dbReference type="ARBA" id="ARBA00022833"/>
    </source>
</evidence>
<organism evidence="11 12">
    <name type="scientific">Brassica campestris</name>
    <name type="common">Field mustard</name>
    <dbReference type="NCBI Taxonomy" id="3711"/>
    <lineage>
        <taxon>Eukaryota</taxon>
        <taxon>Viridiplantae</taxon>
        <taxon>Streptophyta</taxon>
        <taxon>Embryophyta</taxon>
        <taxon>Tracheophyta</taxon>
        <taxon>Spermatophyta</taxon>
        <taxon>Magnoliopsida</taxon>
        <taxon>eudicotyledons</taxon>
        <taxon>Gunneridae</taxon>
        <taxon>Pentapetalae</taxon>
        <taxon>rosids</taxon>
        <taxon>malvids</taxon>
        <taxon>Brassicales</taxon>
        <taxon>Brassicaceae</taxon>
        <taxon>Brassiceae</taxon>
        <taxon>Brassica</taxon>
    </lineage>
</organism>
<dbReference type="PROSITE" id="PS50082">
    <property type="entry name" value="WD_REPEATS_2"/>
    <property type="match status" value="1"/>
</dbReference>
<dbReference type="OMA" id="SMRNKGP"/>
<dbReference type="GO" id="GO:0000166">
    <property type="term" value="F:nucleotide binding"/>
    <property type="evidence" value="ECO:0007669"/>
    <property type="project" value="UniProtKB-KW"/>
</dbReference>
<reference evidence="11 12" key="2">
    <citation type="journal article" date="2018" name="Hortic Res">
        <title>Improved Brassica rapa reference genome by single-molecule sequencing and chromosome conformation capture technologies.</title>
        <authorList>
            <person name="Zhang L."/>
            <person name="Cai X."/>
            <person name="Wu J."/>
            <person name="Liu M."/>
            <person name="Grob S."/>
            <person name="Cheng F."/>
            <person name="Liang J."/>
            <person name="Cai C."/>
            <person name="Liu Z."/>
            <person name="Liu B."/>
            <person name="Wang F."/>
            <person name="Li S."/>
            <person name="Liu F."/>
            <person name="Li X."/>
            <person name="Cheng L."/>
            <person name="Yang W."/>
            <person name="Li M.H."/>
            <person name="Grossniklaus U."/>
            <person name="Zheng H."/>
            <person name="Wang X."/>
        </authorList>
    </citation>
    <scope>NUCLEOTIDE SEQUENCE [LARGE SCALE GENOMIC DNA]</scope>
    <source>
        <strain evidence="11 12">cv. Chiifu-401-42</strain>
    </source>
</reference>
<sequence>MANSYTLLQNLRAGRCSNTAEVRLLRFWEAKNINKGGELISVDMLLIDENSTVVHGSIPASRQLRFKNRLSEGSVYTLSGFDVTRSSLKYRLSDAPVSIRFNAETDFQKIPATDRIIPTEHFRFRQYDQIIELANTGNQLPDVMGELCAIRSTITDRIPGAQRVMLTLRLERLPGVDPDQSGSSSKVVHAQKIEPMTVSELNQFVLTADPQIIEFLCTAKVTEIQLDEGWSYIGCSVCSKKLTREETSFSCVPCNETNAVAKLRYRVILSVSDATGAAAFLGFDTEMSKLTHVLASEAAQIVGIGTNAQVDVVLPRPLADLVGRTYTFQLKLKDFNFTPNHQTFTISRIFPQRELAPNPTFAEEDVEVIEPAIPQSAAERSGDKDATTSNVAEQLTVATDADGMEQTAPVTNRPHHFPLRLCNKLCRLLTRPSSLHEAMVKTPVSNPDKAPVLSTSASSSETKRSRKKKWATNAKVARQRRRTIRASMRNKGPQQTIQHSQSTTLSEQSHTINDVDSERVNKRTARALRMEKLIKKRVATPKKLNAAASGSRPGGRYRRPVVNKWDLVTCPDCKAIVWNAEAVVQETQNSPRSLSGPMVMYSTQNCGIHLWDTRSDIDAWTLKANPEEGYVSSLVTSPCGNWFVSGSSRGVLTLWDLRFRVPVYSWQYPIICPIEKMCLCFLPPSVSLSTTMRPFIYVAAGFNEVTLWNADGGICQQVWRVANYENETNVSEFQWKLPSSKANPKANIRKNMSSKYRIEELNEPPPRLPGIRSLLPLPGGDLLTGGTDLKIRRWDYSRFFNLKP</sequence>
<dbReference type="eggNOG" id="KOG1240">
    <property type="taxonomic scope" value="Eukaryota"/>
</dbReference>
<dbReference type="GO" id="GO:0034271">
    <property type="term" value="C:phosphatidylinositol 3-kinase complex, class III, type I"/>
    <property type="evidence" value="ECO:0000318"/>
    <property type="project" value="GO_Central"/>
</dbReference>
<keyword evidence="2" id="KW-0479">Metal-binding</keyword>
<dbReference type="InterPro" id="IPR047192">
    <property type="entry name" value="Euk_RPA1_DBD_C"/>
</dbReference>
<dbReference type="GO" id="GO:0004674">
    <property type="term" value="F:protein serine/threonine kinase activity"/>
    <property type="evidence" value="ECO:0000318"/>
    <property type="project" value="GO_Central"/>
</dbReference>
<keyword evidence="5" id="KW-0862">Zinc</keyword>
<dbReference type="InterPro" id="IPR012340">
    <property type="entry name" value="NA-bd_OB-fold"/>
</dbReference>
<evidence type="ECO:0000259" key="9">
    <source>
        <dbReference type="Pfam" id="PF02721"/>
    </source>
</evidence>
<dbReference type="InterPro" id="IPR001680">
    <property type="entry name" value="WD40_rpt"/>
</dbReference>
<keyword evidence="6" id="KW-0238">DNA-binding</keyword>
<dbReference type="PANTHER" id="PTHR17583:SF0">
    <property type="entry name" value="PHOSPHOINOSITIDE 3-KINASE REGULATORY SUBUNIT 4"/>
    <property type="match status" value="1"/>
</dbReference>
<dbReference type="SUPFAM" id="SSF50978">
    <property type="entry name" value="WD40 repeat-like"/>
    <property type="match status" value="1"/>
</dbReference>
<dbReference type="GO" id="GO:0045324">
    <property type="term" value="P:late endosome to vacuole transport"/>
    <property type="evidence" value="ECO:0000318"/>
    <property type="project" value="GO_Central"/>
</dbReference>
<evidence type="ECO:0000256" key="7">
    <source>
        <dbReference type="PROSITE-ProRule" id="PRU00221"/>
    </source>
</evidence>
<feature type="repeat" description="WD" evidence="7">
    <location>
        <begin position="624"/>
        <end position="658"/>
    </location>
</feature>
<dbReference type="Gene3D" id="2.130.10.10">
    <property type="entry name" value="YVTN repeat-like/Quinoprotein amine dehydrogenase"/>
    <property type="match status" value="1"/>
</dbReference>
<dbReference type="SUPFAM" id="SSF50249">
    <property type="entry name" value="Nucleic acid-binding proteins"/>
    <property type="match status" value="2"/>
</dbReference>
<dbReference type="GO" id="GO:0034272">
    <property type="term" value="C:phosphatidylinositol 3-kinase complex, class III, type II"/>
    <property type="evidence" value="ECO:0000318"/>
    <property type="project" value="GO_Central"/>
</dbReference>
<dbReference type="EnsemblPlants" id="Bra011114.1">
    <property type="protein sequence ID" value="Bra011114.1-P"/>
    <property type="gene ID" value="Bra011114"/>
</dbReference>
<dbReference type="eggNOG" id="KOG0851">
    <property type="taxonomic scope" value="Eukaryota"/>
</dbReference>
<keyword evidence="12" id="KW-1185">Reference proteome</keyword>
<dbReference type="GO" id="GO:0071561">
    <property type="term" value="C:nucleus-vacuole junction"/>
    <property type="evidence" value="ECO:0000318"/>
    <property type="project" value="GO_Central"/>
</dbReference>
<reference evidence="11 12" key="1">
    <citation type="journal article" date="2011" name="Nat. Genet.">
        <title>The genome of the mesopolyploid crop species Brassica rapa.</title>
        <authorList>
            <consortium name="Brassica rapa Genome Sequencing Project Consortium"/>
            <person name="Wang X."/>
            <person name="Wang H."/>
            <person name="Wang J."/>
            <person name="Sun R."/>
            <person name="Wu J."/>
            <person name="Liu S."/>
            <person name="Bai Y."/>
            <person name="Mun J.H."/>
            <person name="Bancroft I."/>
            <person name="Cheng F."/>
            <person name="Huang S."/>
            <person name="Li X."/>
            <person name="Hua W."/>
            <person name="Wang J."/>
            <person name="Wang X."/>
            <person name="Freeling M."/>
            <person name="Pires J.C."/>
            <person name="Paterson A.H."/>
            <person name="Chalhoub B."/>
            <person name="Wang B."/>
            <person name="Hayward A."/>
            <person name="Sharpe A.G."/>
            <person name="Park B.S."/>
            <person name="Weisshaar B."/>
            <person name="Liu B."/>
            <person name="Li B."/>
            <person name="Liu B."/>
            <person name="Tong C."/>
            <person name="Song C."/>
            <person name="Duran C."/>
            <person name="Peng C."/>
            <person name="Geng C."/>
            <person name="Koh C."/>
            <person name="Lin C."/>
            <person name="Edwards D."/>
            <person name="Mu D."/>
            <person name="Shen D."/>
            <person name="Soumpourou E."/>
            <person name="Li F."/>
            <person name="Fraser F."/>
            <person name="Conant G."/>
            <person name="Lassalle G."/>
            <person name="King G.J."/>
            <person name="Bonnema G."/>
            <person name="Tang H."/>
            <person name="Wang H."/>
            <person name="Belcram H."/>
            <person name="Zhou H."/>
            <person name="Hirakawa H."/>
            <person name="Abe H."/>
            <person name="Guo H."/>
            <person name="Wang H."/>
            <person name="Jin H."/>
            <person name="Parkin I.A."/>
            <person name="Batley J."/>
            <person name="Kim J.S."/>
            <person name="Just J."/>
            <person name="Li J."/>
            <person name="Xu J."/>
            <person name="Deng J."/>
            <person name="Kim J.A."/>
            <person name="Li J."/>
            <person name="Yu J."/>
            <person name="Meng J."/>
            <person name="Wang J."/>
            <person name="Min J."/>
            <person name="Poulain J."/>
            <person name="Wang J."/>
            <person name="Hatakeyama K."/>
            <person name="Wu K."/>
            <person name="Wang L."/>
            <person name="Fang L."/>
            <person name="Trick M."/>
            <person name="Links M.G."/>
            <person name="Zhao M."/>
            <person name="Jin M."/>
            <person name="Ramchiary N."/>
            <person name="Drou N."/>
            <person name="Berkman P.J."/>
            <person name="Cai Q."/>
            <person name="Huang Q."/>
            <person name="Li R."/>
            <person name="Tabata S."/>
            <person name="Cheng S."/>
            <person name="Zhang S."/>
            <person name="Zhang S."/>
            <person name="Huang S."/>
            <person name="Sato S."/>
            <person name="Sun S."/>
            <person name="Kwon S.J."/>
            <person name="Choi S.R."/>
            <person name="Lee T.H."/>
            <person name="Fan W."/>
            <person name="Zhao X."/>
            <person name="Tan X."/>
            <person name="Xu X."/>
            <person name="Wang Y."/>
            <person name="Qiu Y."/>
            <person name="Yin Y."/>
            <person name="Li Y."/>
            <person name="Du Y."/>
            <person name="Liao Y."/>
            <person name="Lim Y."/>
            <person name="Narusaka Y."/>
            <person name="Wang Y."/>
            <person name="Wang Z."/>
            <person name="Li Z."/>
            <person name="Wang Z."/>
            <person name="Xiong Z."/>
            <person name="Zhang Z."/>
        </authorList>
    </citation>
    <scope>NUCLEOTIDE SEQUENCE [LARGE SCALE GENOMIC DNA]</scope>
    <source>
        <strain evidence="11 12">cv. Chiifu-401-42</strain>
    </source>
</reference>
<evidence type="ECO:0000313" key="12">
    <source>
        <dbReference type="Proteomes" id="UP000011750"/>
    </source>
</evidence>
<proteinExistence type="inferred from homology"/>
<dbReference type="PANTHER" id="PTHR17583">
    <property type="entry name" value="PHOSPHOINOSITIDE 3-KINASE REGULATORY SUBUNIT 4"/>
    <property type="match status" value="1"/>
</dbReference>
<dbReference type="CDD" id="cd04480">
    <property type="entry name" value="RPA1_DBD_A_like"/>
    <property type="match status" value="1"/>
</dbReference>
<protein>
    <submittedName>
        <fullName evidence="11">Uncharacterized protein</fullName>
    </submittedName>
</protein>
<dbReference type="GO" id="GO:0008270">
    <property type="term" value="F:zinc ion binding"/>
    <property type="evidence" value="ECO:0007669"/>
    <property type="project" value="UniProtKB-KW"/>
</dbReference>
<reference evidence="11" key="3">
    <citation type="submission" date="2023-03" db="UniProtKB">
        <authorList>
            <consortium name="EnsemblPlants"/>
        </authorList>
    </citation>
    <scope>IDENTIFICATION</scope>
    <source>
        <strain evidence="11">cv. Chiifu-401-42</strain>
    </source>
</reference>
<keyword evidence="7" id="KW-0853">WD repeat</keyword>
<dbReference type="Gene3D" id="2.40.50.140">
    <property type="entry name" value="Nucleic acid-binding proteins"/>
    <property type="match status" value="2"/>
</dbReference>
<evidence type="ECO:0000256" key="4">
    <source>
        <dbReference type="ARBA" id="ARBA00022771"/>
    </source>
</evidence>
<dbReference type="InterPro" id="IPR036322">
    <property type="entry name" value="WD40_repeat_dom_sf"/>
</dbReference>
<dbReference type="AlphaFoldDB" id="M4D3R0"/>